<proteinExistence type="predicted"/>
<comment type="caution">
    <text evidence="2">The sequence shown here is derived from an EMBL/GenBank/DDBJ whole genome shotgun (WGS) entry which is preliminary data.</text>
</comment>
<feature type="transmembrane region" description="Helical" evidence="1">
    <location>
        <begin position="214"/>
        <end position="234"/>
    </location>
</feature>
<organism evidence="2 3">
    <name type="scientific">Robertmurraya siralis</name>
    <dbReference type="NCBI Taxonomy" id="77777"/>
    <lineage>
        <taxon>Bacteria</taxon>
        <taxon>Bacillati</taxon>
        <taxon>Bacillota</taxon>
        <taxon>Bacilli</taxon>
        <taxon>Bacillales</taxon>
        <taxon>Bacillaceae</taxon>
        <taxon>Robertmurraya</taxon>
    </lineage>
</organism>
<gene>
    <name evidence="2" type="ORF">J27TS8_21910</name>
</gene>
<dbReference type="OrthoDB" id="1751619at2"/>
<feature type="transmembrane region" description="Helical" evidence="1">
    <location>
        <begin position="16"/>
        <end position="36"/>
    </location>
</feature>
<protein>
    <recommendedName>
        <fullName evidence="4">ABC-2 family transporter protein</fullName>
    </recommendedName>
</protein>
<evidence type="ECO:0000313" key="2">
    <source>
        <dbReference type="EMBL" id="GIN62198.1"/>
    </source>
</evidence>
<dbReference type="AlphaFoldDB" id="A0A919WI34"/>
<accession>A0A919WI34</accession>
<reference evidence="2" key="1">
    <citation type="submission" date="2021-03" db="EMBL/GenBank/DDBJ databases">
        <title>Antimicrobial resistance genes in bacteria isolated from Japanese honey, and their potential for conferring macrolide and lincosamide resistance in the American foulbrood pathogen Paenibacillus larvae.</title>
        <authorList>
            <person name="Okamoto M."/>
            <person name="Kumagai M."/>
            <person name="Kanamori H."/>
            <person name="Takamatsu D."/>
        </authorList>
    </citation>
    <scope>NUCLEOTIDE SEQUENCE</scope>
    <source>
        <strain evidence="2">J27TS8</strain>
    </source>
</reference>
<keyword evidence="1" id="KW-0472">Membrane</keyword>
<evidence type="ECO:0008006" key="4">
    <source>
        <dbReference type="Google" id="ProtNLM"/>
    </source>
</evidence>
<name>A0A919WI34_9BACI</name>
<dbReference type="RefSeq" id="WP_095310646.1">
    <property type="nucleotide sequence ID" value="NZ_BORC01000003.1"/>
</dbReference>
<dbReference type="Proteomes" id="UP000682111">
    <property type="component" value="Unassembled WGS sequence"/>
</dbReference>
<feature type="transmembrane region" description="Helical" evidence="1">
    <location>
        <begin position="186"/>
        <end position="205"/>
    </location>
</feature>
<evidence type="ECO:0000256" key="1">
    <source>
        <dbReference type="SAM" id="Phobius"/>
    </source>
</evidence>
<feature type="transmembrane region" description="Helical" evidence="1">
    <location>
        <begin position="118"/>
        <end position="145"/>
    </location>
</feature>
<keyword evidence="1" id="KW-0812">Transmembrane</keyword>
<keyword evidence="1" id="KW-1133">Transmembrane helix</keyword>
<sequence length="277" mass="32522">MNRYLKLVNFEFERFFRFYLILIGITILSEIIGIIVKSKTYLNRAHQEINVNLMPQSEFIEQFGKMSIYNFSQSGWFMGPIALCIVTLLIYVFFIWYRDWFGKNTFSYRLFMLPTERMNIYFAKATTIILFVLGLVALQILLFPIEIQLLKWLVPSEFRIDMTVPEITENLYYLYLLFPKTLIEFILYYGTGIIAVFVIFTAILFERSYRLKGIFYAIIYVAVSILVFLGPALFDAFVLEGYFYTIELFLLEIGAALLVLAGAIWVGNKLIKHKIRV</sequence>
<keyword evidence="3" id="KW-1185">Reference proteome</keyword>
<feature type="transmembrane region" description="Helical" evidence="1">
    <location>
        <begin position="76"/>
        <end position="97"/>
    </location>
</feature>
<feature type="transmembrane region" description="Helical" evidence="1">
    <location>
        <begin position="246"/>
        <end position="266"/>
    </location>
</feature>
<dbReference type="EMBL" id="BORC01000003">
    <property type="protein sequence ID" value="GIN62198.1"/>
    <property type="molecule type" value="Genomic_DNA"/>
</dbReference>
<evidence type="ECO:0000313" key="3">
    <source>
        <dbReference type="Proteomes" id="UP000682111"/>
    </source>
</evidence>